<sequence>MNIIGVLHSILVETSKYIIIILFAIYTWHCFTVFIGRNKEREQRVYARQQKMMFAIHFIATFVLFLNSLDKNILIFYVCQFLMLVFMCKAYPFVYKGMSKLVLNNMMMLLTIGFIMIERLSTVDIIRQMIFVAAIGVVALFIPFIIEKFPYFDKFGVVYALIGIAMLSLVFVIGKEKYGARNWIIIGSFALQPSEFVKIIFVFFAAAFLSRVRNFADVVKVSIPAAIHVLILIAEKDLGGALIFYITYLVILYVSTRKESYLVLGTGALAAGAVLAYKLFYHVRVRVSAWKDPWSDVANKGYQVTQSLFAIGTGGWFGMGFCEGTPEKIPVSKTDFIFSAICEEMGVFFGICIILVEISCFIMFINISLKIENRFYKLTALGLSVEYMFQVFLTIGGVTKFIPSTGVTLPLVSYGGSSVTSTLILFAIIQGLYVINNKRGDDDEAES</sequence>
<feature type="transmembrane region" description="Helical" evidence="6">
    <location>
        <begin position="101"/>
        <end position="117"/>
    </location>
</feature>
<proteinExistence type="predicted"/>
<gene>
    <name evidence="7" type="ORF">APZ18_08395</name>
</gene>
<keyword evidence="2 6" id="KW-0812">Transmembrane</keyword>
<comment type="subcellular location">
    <subcellularLocation>
        <location evidence="1">Membrane</location>
        <topology evidence="1">Multi-pass membrane protein</topology>
    </subcellularLocation>
</comment>
<evidence type="ECO:0000256" key="1">
    <source>
        <dbReference type="ARBA" id="ARBA00004141"/>
    </source>
</evidence>
<dbReference type="GO" id="GO:0005886">
    <property type="term" value="C:plasma membrane"/>
    <property type="evidence" value="ECO:0007669"/>
    <property type="project" value="TreeGrafter"/>
</dbReference>
<feature type="transmembrane region" description="Helical" evidence="6">
    <location>
        <begin position="347"/>
        <end position="369"/>
    </location>
</feature>
<keyword evidence="5 6" id="KW-0472">Membrane</keyword>
<dbReference type="GO" id="GO:0051301">
    <property type="term" value="P:cell division"/>
    <property type="evidence" value="ECO:0007669"/>
    <property type="project" value="UniProtKB-KW"/>
</dbReference>
<evidence type="ECO:0000256" key="6">
    <source>
        <dbReference type="SAM" id="Phobius"/>
    </source>
</evidence>
<dbReference type="AlphaFoldDB" id="A0AAW3JSU4"/>
<dbReference type="EMBL" id="LLKB01000005">
    <property type="protein sequence ID" value="KQC85594.1"/>
    <property type="molecule type" value="Genomic_DNA"/>
</dbReference>
<feature type="transmembrane region" description="Helical" evidence="6">
    <location>
        <begin position="129"/>
        <end position="146"/>
    </location>
</feature>
<dbReference type="Proteomes" id="UP000050833">
    <property type="component" value="Unassembled WGS sequence"/>
</dbReference>
<name>A0AAW3JSU4_9FIRM</name>
<comment type="caution">
    <text evidence="7">The sequence shown here is derived from an EMBL/GenBank/DDBJ whole genome shotgun (WGS) entry which is preliminary data.</text>
</comment>
<feature type="transmembrane region" description="Helical" evidence="6">
    <location>
        <begin position="414"/>
        <end position="435"/>
    </location>
</feature>
<evidence type="ECO:0000256" key="3">
    <source>
        <dbReference type="ARBA" id="ARBA00022960"/>
    </source>
</evidence>
<accession>A0AAW3JSU4</accession>
<feature type="transmembrane region" description="Helical" evidence="6">
    <location>
        <begin position="155"/>
        <end position="173"/>
    </location>
</feature>
<feature type="transmembrane region" description="Helical" evidence="6">
    <location>
        <begin position="381"/>
        <end position="402"/>
    </location>
</feature>
<feature type="transmembrane region" description="Helical" evidence="6">
    <location>
        <begin position="215"/>
        <end position="232"/>
    </location>
</feature>
<dbReference type="PANTHER" id="PTHR30474:SF3">
    <property type="entry name" value="PEPTIDOGLYCAN GLYCOSYLTRANSFERASE RODA"/>
    <property type="match status" value="1"/>
</dbReference>
<dbReference type="GO" id="GO:0032153">
    <property type="term" value="C:cell division site"/>
    <property type="evidence" value="ECO:0007669"/>
    <property type="project" value="TreeGrafter"/>
</dbReference>
<dbReference type="PANTHER" id="PTHR30474">
    <property type="entry name" value="CELL CYCLE PROTEIN"/>
    <property type="match status" value="1"/>
</dbReference>
<feature type="transmembrane region" description="Helical" evidence="6">
    <location>
        <begin position="52"/>
        <end position="69"/>
    </location>
</feature>
<keyword evidence="7" id="KW-0131">Cell cycle</keyword>
<dbReference type="GO" id="GO:0015648">
    <property type="term" value="F:lipid-linked peptidoglycan transporter activity"/>
    <property type="evidence" value="ECO:0007669"/>
    <property type="project" value="TreeGrafter"/>
</dbReference>
<feature type="transmembrane region" description="Helical" evidence="6">
    <location>
        <begin position="261"/>
        <end position="280"/>
    </location>
</feature>
<evidence type="ECO:0000256" key="5">
    <source>
        <dbReference type="ARBA" id="ARBA00023136"/>
    </source>
</evidence>
<dbReference type="GO" id="GO:0008360">
    <property type="term" value="P:regulation of cell shape"/>
    <property type="evidence" value="ECO:0007669"/>
    <property type="project" value="UniProtKB-KW"/>
</dbReference>
<keyword evidence="7" id="KW-0132">Cell division</keyword>
<dbReference type="Pfam" id="PF01098">
    <property type="entry name" value="FTSW_RODA_SPOVE"/>
    <property type="match status" value="1"/>
</dbReference>
<organism evidence="7 8">
    <name type="scientific">Butyribacter intestini</name>
    <dbReference type="NCBI Taxonomy" id="1703332"/>
    <lineage>
        <taxon>Bacteria</taxon>
        <taxon>Bacillati</taxon>
        <taxon>Bacillota</taxon>
        <taxon>Clostridia</taxon>
        <taxon>Lachnospirales</taxon>
        <taxon>Lachnospiraceae</taxon>
        <taxon>Butyribacter</taxon>
    </lineage>
</organism>
<evidence type="ECO:0000313" key="8">
    <source>
        <dbReference type="Proteomes" id="UP000050833"/>
    </source>
</evidence>
<feature type="transmembrane region" description="Helical" evidence="6">
    <location>
        <begin position="238"/>
        <end position="254"/>
    </location>
</feature>
<keyword evidence="3" id="KW-0133">Cell shape</keyword>
<feature type="transmembrane region" description="Helical" evidence="6">
    <location>
        <begin position="185"/>
        <end position="208"/>
    </location>
</feature>
<reference evidence="7 8" key="1">
    <citation type="submission" date="2015-10" db="EMBL/GenBank/DDBJ databases">
        <title>Butyribacter intestini gen. nov., sp. nov., a butyric acid-producing bacterium of the family Lachnospiraceae isolated from the human faeces.</title>
        <authorList>
            <person name="Zou Y."/>
            <person name="Xue W."/>
            <person name="Luo G."/>
            <person name="Lv M."/>
        </authorList>
    </citation>
    <scope>NUCLEOTIDE SEQUENCE [LARGE SCALE GENOMIC DNA]</scope>
    <source>
        <strain evidence="7 8">TF01-11</strain>
    </source>
</reference>
<keyword evidence="4 6" id="KW-1133">Transmembrane helix</keyword>
<evidence type="ECO:0000256" key="4">
    <source>
        <dbReference type="ARBA" id="ARBA00022989"/>
    </source>
</evidence>
<evidence type="ECO:0000313" key="7">
    <source>
        <dbReference type="EMBL" id="KQC85594.1"/>
    </source>
</evidence>
<dbReference type="InterPro" id="IPR001182">
    <property type="entry name" value="FtsW/RodA"/>
</dbReference>
<evidence type="ECO:0000256" key="2">
    <source>
        <dbReference type="ARBA" id="ARBA00022692"/>
    </source>
</evidence>
<protein>
    <submittedName>
        <fullName evidence="7">Cell division protein FtsW</fullName>
    </submittedName>
</protein>
<keyword evidence="8" id="KW-1185">Reference proteome</keyword>
<feature type="transmembrane region" description="Helical" evidence="6">
    <location>
        <begin position="75"/>
        <end position="94"/>
    </location>
</feature>
<feature type="transmembrane region" description="Helical" evidence="6">
    <location>
        <begin position="17"/>
        <end position="36"/>
    </location>
</feature>